<dbReference type="PANTHER" id="PTHR42709:SF6">
    <property type="entry name" value="UNDECAPRENYL PHOSPHATE TRANSPORTER A"/>
    <property type="match status" value="1"/>
</dbReference>
<evidence type="ECO:0000256" key="4">
    <source>
        <dbReference type="ARBA" id="ARBA00022692"/>
    </source>
</evidence>
<dbReference type="EMBL" id="BJFL01000009">
    <property type="protein sequence ID" value="GDY30687.1"/>
    <property type="molecule type" value="Genomic_DNA"/>
</dbReference>
<evidence type="ECO:0000313" key="10">
    <source>
        <dbReference type="EMBL" id="GDY30687.1"/>
    </source>
</evidence>
<sequence>MSLSAAVSLPAVFLVAVVPLAPTEAVLVGCGVLAASGRLSLLPVLTVAALGCAASDLINYRVGRIVGGGALRRLRRKPAGRAALDWLTRRLARHGAPILVAARFVPGGGIAGAVLTGALGWPLRRFLPISAAGSTLWTVYAFMLGYAGGTLLEDPVLGMLLSVSVATALSVLAGALVRAGSRAGSGVDDEVPAPATAGSLPA</sequence>
<keyword evidence="3" id="KW-1003">Cell membrane</keyword>
<comment type="caution">
    <text evidence="10">The sequence shown here is derived from an EMBL/GenBank/DDBJ whole genome shotgun (WGS) entry which is preliminary data.</text>
</comment>
<dbReference type="Pfam" id="PF09335">
    <property type="entry name" value="VTT_dom"/>
    <property type="match status" value="1"/>
</dbReference>
<protein>
    <recommendedName>
        <fullName evidence="9">VTT domain-containing protein</fullName>
    </recommendedName>
</protein>
<comment type="similarity">
    <text evidence="2">Belongs to the DedA family.</text>
</comment>
<evidence type="ECO:0000256" key="2">
    <source>
        <dbReference type="ARBA" id="ARBA00010792"/>
    </source>
</evidence>
<evidence type="ECO:0000256" key="7">
    <source>
        <dbReference type="SAM" id="MobiDB-lite"/>
    </source>
</evidence>
<evidence type="ECO:0000256" key="8">
    <source>
        <dbReference type="SAM" id="Phobius"/>
    </source>
</evidence>
<accession>A0A4D4J9S3</accession>
<evidence type="ECO:0000256" key="5">
    <source>
        <dbReference type="ARBA" id="ARBA00022989"/>
    </source>
</evidence>
<dbReference type="Proteomes" id="UP000298860">
    <property type="component" value="Unassembled WGS sequence"/>
</dbReference>
<evidence type="ECO:0000256" key="1">
    <source>
        <dbReference type="ARBA" id="ARBA00004651"/>
    </source>
</evidence>
<gene>
    <name evidence="10" type="ORF">GTS_23200</name>
</gene>
<dbReference type="PANTHER" id="PTHR42709">
    <property type="entry name" value="ALKALINE PHOSPHATASE LIKE PROTEIN"/>
    <property type="match status" value="1"/>
</dbReference>
<evidence type="ECO:0000259" key="9">
    <source>
        <dbReference type="Pfam" id="PF09335"/>
    </source>
</evidence>
<dbReference type="GO" id="GO:0005886">
    <property type="term" value="C:plasma membrane"/>
    <property type="evidence" value="ECO:0007669"/>
    <property type="project" value="UniProtKB-SubCell"/>
</dbReference>
<dbReference type="InterPro" id="IPR051311">
    <property type="entry name" value="DedA_domain"/>
</dbReference>
<keyword evidence="11" id="KW-1185">Reference proteome</keyword>
<evidence type="ECO:0000256" key="6">
    <source>
        <dbReference type="ARBA" id="ARBA00023136"/>
    </source>
</evidence>
<dbReference type="AlphaFoldDB" id="A0A4D4J9S3"/>
<feature type="domain" description="VTT" evidence="9">
    <location>
        <begin position="22"/>
        <end position="146"/>
    </location>
</feature>
<keyword evidence="4 8" id="KW-0812">Transmembrane</keyword>
<feature type="transmembrane region" description="Helical" evidence="8">
    <location>
        <begin position="96"/>
        <end position="119"/>
    </location>
</feature>
<feature type="transmembrane region" description="Helical" evidence="8">
    <location>
        <begin position="156"/>
        <end position="177"/>
    </location>
</feature>
<reference evidence="11" key="1">
    <citation type="submission" date="2019-04" db="EMBL/GenBank/DDBJ databases">
        <title>Draft genome sequence of Pseudonocardiaceae bacterium SL3-2-4.</title>
        <authorList>
            <person name="Ningsih F."/>
            <person name="Yokota A."/>
            <person name="Sakai Y."/>
            <person name="Nanatani K."/>
            <person name="Yabe S."/>
            <person name="Oetari A."/>
            <person name="Sjamsuridzal W."/>
        </authorList>
    </citation>
    <scope>NUCLEOTIDE SEQUENCE [LARGE SCALE GENOMIC DNA]</scope>
    <source>
        <strain evidence="11">SL3-2-4</strain>
    </source>
</reference>
<comment type="subcellular location">
    <subcellularLocation>
        <location evidence="1">Cell membrane</location>
        <topology evidence="1">Multi-pass membrane protein</topology>
    </subcellularLocation>
</comment>
<proteinExistence type="inferred from homology"/>
<dbReference type="RefSeq" id="WP_192909489.1">
    <property type="nucleotide sequence ID" value="NZ_BJFL01000009.1"/>
</dbReference>
<dbReference type="InterPro" id="IPR032816">
    <property type="entry name" value="VTT_dom"/>
</dbReference>
<feature type="region of interest" description="Disordered" evidence="7">
    <location>
        <begin position="182"/>
        <end position="202"/>
    </location>
</feature>
<evidence type="ECO:0000313" key="11">
    <source>
        <dbReference type="Proteomes" id="UP000298860"/>
    </source>
</evidence>
<keyword evidence="6 8" id="KW-0472">Membrane</keyword>
<name>A0A4D4J9S3_9PSEU</name>
<keyword evidence="5 8" id="KW-1133">Transmembrane helix</keyword>
<organism evidence="10 11">
    <name type="scientific">Gandjariella thermophila</name>
    <dbReference type="NCBI Taxonomy" id="1931992"/>
    <lineage>
        <taxon>Bacteria</taxon>
        <taxon>Bacillati</taxon>
        <taxon>Actinomycetota</taxon>
        <taxon>Actinomycetes</taxon>
        <taxon>Pseudonocardiales</taxon>
        <taxon>Pseudonocardiaceae</taxon>
        <taxon>Gandjariella</taxon>
    </lineage>
</organism>
<evidence type="ECO:0000256" key="3">
    <source>
        <dbReference type="ARBA" id="ARBA00022475"/>
    </source>
</evidence>
<feature type="transmembrane region" description="Helical" evidence="8">
    <location>
        <begin position="126"/>
        <end position="144"/>
    </location>
</feature>